<evidence type="ECO:0000313" key="1">
    <source>
        <dbReference type="EMBL" id="ALJ92371.1"/>
    </source>
</evidence>
<dbReference type="EMBL" id="CP010826">
    <property type="protein sequence ID" value="ALJ92371.1"/>
    <property type="molecule type" value="Genomic_DNA"/>
</dbReference>
<dbReference type="PANTHER" id="PTHR11102:SF147">
    <property type="entry name" value="SEL1L ADAPTOR SUBUNIT OF ERAD E3 UBIQUITIN LIGASE"/>
    <property type="match status" value="1"/>
</dbReference>
<organism evidence="1 2">
    <name type="scientific">Thermus aquaticus (strain ATCC BAA-2747 / Y51MC23)</name>
    <dbReference type="NCBI Taxonomy" id="498848"/>
    <lineage>
        <taxon>Bacteria</taxon>
        <taxon>Thermotogati</taxon>
        <taxon>Deinococcota</taxon>
        <taxon>Deinococci</taxon>
        <taxon>Thermales</taxon>
        <taxon>Thermaceae</taxon>
        <taxon>Thermus</taxon>
    </lineage>
</organism>
<dbReference type="Proteomes" id="UP000058660">
    <property type="component" value="Plasmid pTA78"/>
</dbReference>
<dbReference type="PANTHER" id="PTHR11102">
    <property type="entry name" value="SEL-1-LIKE PROTEIN"/>
    <property type="match status" value="1"/>
</dbReference>
<geneLocation type="plasmid" evidence="1 2">
    <name>pTA78</name>
</geneLocation>
<dbReference type="RefSeq" id="WP_003048911.1">
    <property type="nucleotide sequence ID" value="NZ_CP010826.1"/>
</dbReference>
<sequence length="349" mass="38673">MLWNRLAQAFPPARLAVFGILLTAEAFALTVQEGWQLVARAESGDQTALQTLVRAYQAQDPEAATALGVLYLNGIVYPRDLARAKEYFDWAFFRGSAWAGYWLAVLYANGLGVPKDQEASLRYADASAERGYVGGKLAGLLLRLAYGRLKYEDYVRQMEAEAAKAPEDPVSLGMRARLALDRASQAKSSEEQGRFLAEARELARKSAEMGHFIYRDIYASMLYFGLGGEPDQKRALQLARPFAGFEPNATGLLVWDLYFGNVQPQNRSQACQLAGEYFARPELRVSALRTVYGLCLMDGGKRVEGFAHLLKATGQDPLFLPARALARDRAKGLSKEEVERAKALFKDLP</sequence>
<name>A0ABM5VQL2_THEA5</name>
<dbReference type="Pfam" id="PF08238">
    <property type="entry name" value="Sel1"/>
    <property type="match status" value="4"/>
</dbReference>
<protein>
    <recommendedName>
        <fullName evidence="3">Sel1 repeat family protein</fullName>
    </recommendedName>
</protein>
<dbReference type="InterPro" id="IPR011990">
    <property type="entry name" value="TPR-like_helical_dom_sf"/>
</dbReference>
<accession>A0ABM5VQL2</accession>
<proteinExistence type="predicted"/>
<keyword evidence="2" id="KW-1185">Reference proteome</keyword>
<evidence type="ECO:0000313" key="2">
    <source>
        <dbReference type="Proteomes" id="UP000058660"/>
    </source>
</evidence>
<keyword evidence="1" id="KW-0614">Plasmid</keyword>
<dbReference type="InterPro" id="IPR006597">
    <property type="entry name" value="Sel1-like"/>
</dbReference>
<dbReference type="Gene3D" id="1.25.40.10">
    <property type="entry name" value="Tetratricopeptide repeat domain"/>
    <property type="match status" value="1"/>
</dbReference>
<dbReference type="SUPFAM" id="SSF81901">
    <property type="entry name" value="HCP-like"/>
    <property type="match status" value="1"/>
</dbReference>
<gene>
    <name evidence="1" type="ORF">TO73_2850</name>
</gene>
<dbReference type="SMART" id="SM00671">
    <property type="entry name" value="SEL1"/>
    <property type="match status" value="2"/>
</dbReference>
<dbReference type="InterPro" id="IPR050767">
    <property type="entry name" value="Sel1_AlgK"/>
</dbReference>
<reference evidence="2" key="1">
    <citation type="journal article" date="2015" name="PLoS ONE">
        <title>Complete Genome Sequence of Thermus aquaticus Y51MC23.</title>
        <authorList>
            <person name="Brumm P.J."/>
            <person name="Monsma S."/>
            <person name="Keough B."/>
            <person name="Jasinovica S."/>
            <person name="Ferguson E."/>
            <person name="Schoenfeld T."/>
            <person name="Lodes M."/>
            <person name="Mead D.A."/>
        </authorList>
    </citation>
    <scope>NUCLEOTIDE SEQUENCE [LARGE SCALE GENOMIC DNA]</scope>
    <source>
        <strain evidence="2">BAA-2747 / Y51MC23</strain>
    </source>
</reference>
<evidence type="ECO:0008006" key="3">
    <source>
        <dbReference type="Google" id="ProtNLM"/>
    </source>
</evidence>